<gene>
    <name evidence="2" type="ORF">EVAR_199_1</name>
</gene>
<evidence type="ECO:0000256" key="1">
    <source>
        <dbReference type="SAM" id="MobiDB-lite"/>
    </source>
</evidence>
<reference evidence="2 3" key="1">
    <citation type="journal article" date="2019" name="Commun. Biol.">
        <title>The bagworm genome reveals a unique fibroin gene that provides high tensile strength.</title>
        <authorList>
            <person name="Kono N."/>
            <person name="Nakamura H."/>
            <person name="Ohtoshi R."/>
            <person name="Tomita M."/>
            <person name="Numata K."/>
            <person name="Arakawa K."/>
        </authorList>
    </citation>
    <scope>NUCLEOTIDE SEQUENCE [LARGE SCALE GENOMIC DNA]</scope>
</reference>
<dbReference type="EMBL" id="BGZK01000001">
    <property type="protein sequence ID" value="GBO98675.1"/>
    <property type="molecule type" value="Genomic_DNA"/>
</dbReference>
<proteinExistence type="predicted"/>
<dbReference type="AlphaFoldDB" id="A0A4C1S9X2"/>
<feature type="compositionally biased region" description="Basic and acidic residues" evidence="1">
    <location>
        <begin position="37"/>
        <end position="49"/>
    </location>
</feature>
<accession>A0A4C1S9X2</accession>
<keyword evidence="3" id="KW-1185">Reference proteome</keyword>
<dbReference type="Proteomes" id="UP000299102">
    <property type="component" value="Unassembled WGS sequence"/>
</dbReference>
<evidence type="ECO:0000313" key="3">
    <source>
        <dbReference type="Proteomes" id="UP000299102"/>
    </source>
</evidence>
<protein>
    <submittedName>
        <fullName evidence="2">Uncharacterized protein</fullName>
    </submittedName>
</protein>
<organism evidence="2 3">
    <name type="scientific">Eumeta variegata</name>
    <name type="common">Bagworm moth</name>
    <name type="synonym">Eumeta japonica</name>
    <dbReference type="NCBI Taxonomy" id="151549"/>
    <lineage>
        <taxon>Eukaryota</taxon>
        <taxon>Metazoa</taxon>
        <taxon>Ecdysozoa</taxon>
        <taxon>Arthropoda</taxon>
        <taxon>Hexapoda</taxon>
        <taxon>Insecta</taxon>
        <taxon>Pterygota</taxon>
        <taxon>Neoptera</taxon>
        <taxon>Endopterygota</taxon>
        <taxon>Lepidoptera</taxon>
        <taxon>Glossata</taxon>
        <taxon>Ditrysia</taxon>
        <taxon>Tineoidea</taxon>
        <taxon>Psychidae</taxon>
        <taxon>Oiketicinae</taxon>
        <taxon>Eumeta</taxon>
    </lineage>
</organism>
<name>A0A4C1S9X2_EUMVA</name>
<sequence length="76" mass="8503">MKGFRNPVSASDKAVKPHKTVVVGKIVTAEDTNVEEEKLQVDEVSKEESSVDEEYLPDGKTKVPETFNREELNDLV</sequence>
<feature type="region of interest" description="Disordered" evidence="1">
    <location>
        <begin position="37"/>
        <end position="61"/>
    </location>
</feature>
<comment type="caution">
    <text evidence="2">The sequence shown here is derived from an EMBL/GenBank/DDBJ whole genome shotgun (WGS) entry which is preliminary data.</text>
</comment>
<evidence type="ECO:0000313" key="2">
    <source>
        <dbReference type="EMBL" id="GBO98675.1"/>
    </source>
</evidence>